<name>A0A979FGM9_HYAAZ</name>
<feature type="compositionally biased region" description="Polar residues" evidence="1">
    <location>
        <begin position="78"/>
        <end position="88"/>
    </location>
</feature>
<evidence type="ECO:0000313" key="3">
    <source>
        <dbReference type="RefSeq" id="XP_047735756.1"/>
    </source>
</evidence>
<organism evidence="2 3">
    <name type="scientific">Hyalella azteca</name>
    <name type="common">Amphipod</name>
    <dbReference type="NCBI Taxonomy" id="294128"/>
    <lineage>
        <taxon>Eukaryota</taxon>
        <taxon>Metazoa</taxon>
        <taxon>Ecdysozoa</taxon>
        <taxon>Arthropoda</taxon>
        <taxon>Crustacea</taxon>
        <taxon>Multicrustacea</taxon>
        <taxon>Malacostraca</taxon>
        <taxon>Eumalacostraca</taxon>
        <taxon>Peracarida</taxon>
        <taxon>Amphipoda</taxon>
        <taxon>Senticaudata</taxon>
        <taxon>Talitrida</taxon>
        <taxon>Talitroidea</taxon>
        <taxon>Hyalellidae</taxon>
        <taxon>Hyalella</taxon>
    </lineage>
</organism>
<evidence type="ECO:0000256" key="1">
    <source>
        <dbReference type="SAM" id="MobiDB-lite"/>
    </source>
</evidence>
<dbReference type="KEGG" id="hazt:108681055"/>
<evidence type="ECO:0000313" key="2">
    <source>
        <dbReference type="Proteomes" id="UP000694843"/>
    </source>
</evidence>
<accession>A0A979FGM9</accession>
<dbReference type="RefSeq" id="XP_047735756.1">
    <property type="nucleotide sequence ID" value="XM_047879800.1"/>
</dbReference>
<feature type="compositionally biased region" description="Low complexity" evidence="1">
    <location>
        <begin position="61"/>
        <end position="73"/>
    </location>
</feature>
<protein>
    <submittedName>
        <fullName evidence="3">Uncharacterized protein LOC108681055</fullName>
    </submittedName>
</protein>
<proteinExistence type="predicted"/>
<gene>
    <name evidence="3" type="primary">LOC108681055</name>
</gene>
<dbReference type="Proteomes" id="UP000694843">
    <property type="component" value="Unplaced"/>
</dbReference>
<sequence length="279" mass="29806">MSCLVPRELWLPQVLPPPGDNPDPQVAAVMTNALDALPPVGDLQVFSTGLTEALRLQCTGNRRSNSSSDASRACVKVSPQQQRPTSDAPTAAAKICRPGNSARSFTHPSQAMVKTRLPPVLGMPADDHCTARDVRLSAGVAPVRRGYGNVTVQKTQQKPYMPALKGGQIQVNLTQKTQSQQIQAKQTQSHHPRLGSVSGGCGSAMECGAPASKPSYCLQIQANLTQKTQSQQIQAKQTQSHHPRLGSVSGGCGSAMECGAPASKPSYCFLRRDQREQKF</sequence>
<feature type="region of interest" description="Disordered" evidence="1">
    <location>
        <begin position="61"/>
        <end position="92"/>
    </location>
</feature>
<reference evidence="3" key="1">
    <citation type="submission" date="2025-08" db="UniProtKB">
        <authorList>
            <consortium name="RefSeq"/>
        </authorList>
    </citation>
    <scope>IDENTIFICATION</scope>
    <source>
        <tissue evidence="3">Whole organism</tissue>
    </source>
</reference>
<keyword evidence="2" id="KW-1185">Reference proteome</keyword>
<dbReference type="GeneID" id="108681055"/>
<dbReference type="AlphaFoldDB" id="A0A979FGM9"/>